<evidence type="ECO:0000256" key="3">
    <source>
        <dbReference type="ARBA" id="ARBA00011890"/>
    </source>
</evidence>
<evidence type="ECO:0000256" key="1">
    <source>
        <dbReference type="ARBA" id="ARBA00004496"/>
    </source>
</evidence>
<name>X1PAW6_9ZZZZ</name>
<dbReference type="PANTHER" id="PTHR11579:SF0">
    <property type="entry name" value="PROTEIN-L-ISOASPARTATE(D-ASPARTATE) O-METHYLTRANSFERASE"/>
    <property type="match status" value="1"/>
</dbReference>
<dbReference type="PANTHER" id="PTHR11579">
    <property type="entry name" value="PROTEIN-L-ISOASPARTATE O-METHYLTRANSFERASE"/>
    <property type="match status" value="1"/>
</dbReference>
<dbReference type="GO" id="GO:0005737">
    <property type="term" value="C:cytoplasm"/>
    <property type="evidence" value="ECO:0007669"/>
    <property type="project" value="UniProtKB-SubCell"/>
</dbReference>
<accession>X1PAW6</accession>
<dbReference type="EMBL" id="BARV01033699">
    <property type="protein sequence ID" value="GAI52973.1"/>
    <property type="molecule type" value="Genomic_DNA"/>
</dbReference>
<protein>
    <recommendedName>
        <fullName evidence="3">protein-L-isoaspartate(D-aspartate) O-methyltransferase</fullName>
        <ecNumber evidence="3">2.1.1.77</ecNumber>
    </recommendedName>
</protein>
<keyword evidence="5" id="KW-0489">Methyltransferase</keyword>
<evidence type="ECO:0000256" key="6">
    <source>
        <dbReference type="ARBA" id="ARBA00022679"/>
    </source>
</evidence>
<dbReference type="Pfam" id="PF01135">
    <property type="entry name" value="PCMT"/>
    <property type="match status" value="1"/>
</dbReference>
<dbReference type="InterPro" id="IPR000682">
    <property type="entry name" value="PCMT"/>
</dbReference>
<dbReference type="EC" id="2.1.1.77" evidence="3"/>
<comment type="caution">
    <text evidence="8">The sequence shown here is derived from an EMBL/GenBank/DDBJ whole genome shotgun (WGS) entry which is preliminary data.</text>
</comment>
<dbReference type="AlphaFoldDB" id="X1PAW6"/>
<keyword evidence="7" id="KW-0949">S-adenosyl-L-methionine</keyword>
<gene>
    <name evidence="8" type="ORF">S06H3_52918</name>
</gene>
<dbReference type="SUPFAM" id="SSF53335">
    <property type="entry name" value="S-adenosyl-L-methionine-dependent methyltransferases"/>
    <property type="match status" value="1"/>
</dbReference>
<organism evidence="8">
    <name type="scientific">marine sediment metagenome</name>
    <dbReference type="NCBI Taxonomy" id="412755"/>
    <lineage>
        <taxon>unclassified sequences</taxon>
        <taxon>metagenomes</taxon>
        <taxon>ecological metagenomes</taxon>
    </lineage>
</organism>
<proteinExistence type="inferred from homology"/>
<reference evidence="8" key="1">
    <citation type="journal article" date="2014" name="Front. Microbiol.">
        <title>High frequency of phylogenetically diverse reductive dehalogenase-homologous genes in deep subseafloor sedimentary metagenomes.</title>
        <authorList>
            <person name="Kawai M."/>
            <person name="Futagami T."/>
            <person name="Toyoda A."/>
            <person name="Takaki Y."/>
            <person name="Nishi S."/>
            <person name="Hori S."/>
            <person name="Arai W."/>
            <person name="Tsubouchi T."/>
            <person name="Morono Y."/>
            <person name="Uchiyama I."/>
            <person name="Ito T."/>
            <person name="Fujiyama A."/>
            <person name="Inagaki F."/>
            <person name="Takami H."/>
        </authorList>
    </citation>
    <scope>NUCLEOTIDE SEQUENCE</scope>
    <source>
        <strain evidence="8">Expedition CK06-06</strain>
    </source>
</reference>
<dbReference type="Gene3D" id="3.40.50.150">
    <property type="entry name" value="Vaccinia Virus protein VP39"/>
    <property type="match status" value="1"/>
</dbReference>
<evidence type="ECO:0000256" key="2">
    <source>
        <dbReference type="ARBA" id="ARBA00005369"/>
    </source>
</evidence>
<evidence type="ECO:0000313" key="8">
    <source>
        <dbReference type="EMBL" id="GAI52973.1"/>
    </source>
</evidence>
<comment type="similarity">
    <text evidence="2">Belongs to the methyltransferase superfamily. L-isoaspartyl/D-aspartyl protein methyltransferase family.</text>
</comment>
<comment type="subcellular location">
    <subcellularLocation>
        <location evidence="1">Cytoplasm</location>
    </subcellularLocation>
</comment>
<evidence type="ECO:0000256" key="7">
    <source>
        <dbReference type="ARBA" id="ARBA00022691"/>
    </source>
</evidence>
<dbReference type="PROSITE" id="PS01279">
    <property type="entry name" value="PCMT"/>
    <property type="match status" value="1"/>
</dbReference>
<evidence type="ECO:0000256" key="4">
    <source>
        <dbReference type="ARBA" id="ARBA00022490"/>
    </source>
</evidence>
<dbReference type="GO" id="GO:0004719">
    <property type="term" value="F:protein-L-isoaspartate (D-aspartate) O-methyltransferase activity"/>
    <property type="evidence" value="ECO:0007669"/>
    <property type="project" value="UniProtKB-EC"/>
</dbReference>
<evidence type="ECO:0000256" key="5">
    <source>
        <dbReference type="ARBA" id="ARBA00022603"/>
    </source>
</evidence>
<dbReference type="InterPro" id="IPR029063">
    <property type="entry name" value="SAM-dependent_MTases_sf"/>
</dbReference>
<dbReference type="CDD" id="cd02440">
    <property type="entry name" value="AdoMet_MTases"/>
    <property type="match status" value="1"/>
</dbReference>
<keyword evidence="4" id="KW-0963">Cytoplasm</keyword>
<keyword evidence="6" id="KW-0808">Transferase</keyword>
<dbReference type="GO" id="GO:0032259">
    <property type="term" value="P:methylation"/>
    <property type="evidence" value="ECO:0007669"/>
    <property type="project" value="UniProtKB-KW"/>
</dbReference>
<sequence>MSEVLRLKGNERILEIGTGSGYQAAILAETGKELFTMEIVKSLSLRAEKVLKKLEYENIYFKVGDGTYGWKEHAPYDAIMVTAAPVAVPEALREQLKVTGRMIVPVGSAFQELVLVIREKKKFKEKKLLPVRFVPLISTH</sequence>